<protein>
    <submittedName>
        <fullName evidence="1">Uncharacterized protein</fullName>
    </submittedName>
</protein>
<organism evidence="1 2">
    <name type="scientific">Venturia nashicola</name>
    <dbReference type="NCBI Taxonomy" id="86259"/>
    <lineage>
        <taxon>Eukaryota</taxon>
        <taxon>Fungi</taxon>
        <taxon>Dikarya</taxon>
        <taxon>Ascomycota</taxon>
        <taxon>Pezizomycotina</taxon>
        <taxon>Dothideomycetes</taxon>
        <taxon>Pleosporomycetidae</taxon>
        <taxon>Venturiales</taxon>
        <taxon>Venturiaceae</taxon>
        <taxon>Venturia</taxon>
    </lineage>
</organism>
<sequence length="279" mass="32838">MLFGMLSCLGRNRKSTSDTLPNHDRTTQQVECRPIATKSTSRLVNLPPEVRQRILFFLVSDEDLYCSVPLAIEFCHQDNNYSGTPKRRKRVFLNFTHVSMKELIYPEMSKVHPVLAQDMEWVKKDWIVRAGNLYSADHVQREFESKYVKFQGRIHLLNIRPVQKSIGEQSVFRLGRRRRVRGHYITFSYVGDPQKFTLQAFYGADWGRNDTEPASFKQVQTITHNFCINQKRGEVIPHVYGNFNWKAENMFSWANPPPKQRWTESCGHFLKVLTWRQHD</sequence>
<reference evidence="1 2" key="1">
    <citation type="submission" date="2019-04" db="EMBL/GenBank/DDBJ databases">
        <title>High contiguity whole genome sequence and gene annotation resource for two Venturia nashicola isolates.</title>
        <authorList>
            <person name="Prokchorchik M."/>
            <person name="Won K."/>
            <person name="Lee Y."/>
            <person name="Choi E.D."/>
            <person name="Segonzac C."/>
            <person name="Sohn K.H."/>
        </authorList>
    </citation>
    <scope>NUCLEOTIDE SEQUENCE [LARGE SCALE GENOMIC DNA]</scope>
    <source>
        <strain evidence="1 2">PRI2</strain>
    </source>
</reference>
<name>A0A4Z1P9V0_9PEZI</name>
<proteinExistence type="predicted"/>
<keyword evidence="2" id="KW-1185">Reference proteome</keyword>
<gene>
    <name evidence="1" type="ORF">E6O75_ATG03355</name>
</gene>
<accession>A0A4Z1P9V0</accession>
<dbReference type="EMBL" id="SNSC02000006">
    <property type="protein sequence ID" value="TID23719.1"/>
    <property type="molecule type" value="Genomic_DNA"/>
</dbReference>
<dbReference type="Proteomes" id="UP000298493">
    <property type="component" value="Unassembled WGS sequence"/>
</dbReference>
<dbReference type="AlphaFoldDB" id="A0A4Z1P9V0"/>
<comment type="caution">
    <text evidence="1">The sequence shown here is derived from an EMBL/GenBank/DDBJ whole genome shotgun (WGS) entry which is preliminary data.</text>
</comment>
<evidence type="ECO:0000313" key="1">
    <source>
        <dbReference type="EMBL" id="TID23719.1"/>
    </source>
</evidence>
<evidence type="ECO:0000313" key="2">
    <source>
        <dbReference type="Proteomes" id="UP000298493"/>
    </source>
</evidence>